<keyword evidence="3" id="KW-1185">Reference proteome</keyword>
<sequence>MDALGSKREYKRRHHGKTINFVAPGVERQARRGRQGLLYGTTSQHLTSTGHNGRHSHTLTGQSSWEKSKTAKEQKDAEEDLTSHMEAKQQARVQLAEEKRKWTRSGTLLARGDAPISRQGERPSVREEEAGYPPLGRPGGGAPMKSRDGQVDALMRVHPETRFQTHLRREVENSLRYKGAVEGETGDQSTLMRSMSEEERESQRRSQQSRYARKLRESTHCGGGPCVIGNHLTEDQMEEAVERKRQERVGSPLSYFPWGHSSPHRDKSGKLIARRQPRPHPPQKEVR</sequence>
<dbReference type="EMBL" id="CASHTH010002278">
    <property type="protein sequence ID" value="CAI8027422.1"/>
    <property type="molecule type" value="Genomic_DNA"/>
</dbReference>
<organism evidence="2 3">
    <name type="scientific">Geodia barretti</name>
    <name type="common">Barrett's horny sponge</name>
    <dbReference type="NCBI Taxonomy" id="519541"/>
    <lineage>
        <taxon>Eukaryota</taxon>
        <taxon>Metazoa</taxon>
        <taxon>Porifera</taxon>
        <taxon>Demospongiae</taxon>
        <taxon>Heteroscleromorpha</taxon>
        <taxon>Tetractinellida</taxon>
        <taxon>Astrophorina</taxon>
        <taxon>Geodiidae</taxon>
        <taxon>Geodia</taxon>
    </lineage>
</organism>
<feature type="region of interest" description="Disordered" evidence="1">
    <location>
        <begin position="43"/>
        <end position="149"/>
    </location>
</feature>
<evidence type="ECO:0000313" key="2">
    <source>
        <dbReference type="EMBL" id="CAI8027422.1"/>
    </source>
</evidence>
<evidence type="ECO:0000313" key="3">
    <source>
        <dbReference type="Proteomes" id="UP001174909"/>
    </source>
</evidence>
<feature type="compositionally biased region" description="Basic and acidic residues" evidence="1">
    <location>
        <begin position="119"/>
        <end position="129"/>
    </location>
</feature>
<gene>
    <name evidence="2" type="ORF">GBAR_LOCUS15692</name>
</gene>
<feature type="region of interest" description="Disordered" evidence="1">
    <location>
        <begin position="163"/>
        <end position="287"/>
    </location>
</feature>
<protein>
    <submittedName>
        <fullName evidence="2">Uncharacterized protein</fullName>
    </submittedName>
</protein>
<feature type="compositionally biased region" description="Basic and acidic residues" evidence="1">
    <location>
        <begin position="66"/>
        <end position="100"/>
    </location>
</feature>
<comment type="caution">
    <text evidence="2">The sequence shown here is derived from an EMBL/GenBank/DDBJ whole genome shotgun (WGS) entry which is preliminary data.</text>
</comment>
<accession>A0AA35SEJ2</accession>
<evidence type="ECO:0000256" key="1">
    <source>
        <dbReference type="SAM" id="MobiDB-lite"/>
    </source>
</evidence>
<feature type="compositionally biased region" description="Basic and acidic residues" evidence="1">
    <location>
        <begin position="195"/>
        <end position="204"/>
    </location>
</feature>
<dbReference type="Proteomes" id="UP001174909">
    <property type="component" value="Unassembled WGS sequence"/>
</dbReference>
<dbReference type="AlphaFoldDB" id="A0AA35SEJ2"/>
<name>A0AA35SEJ2_GEOBA</name>
<feature type="compositionally biased region" description="Basic and acidic residues" evidence="1">
    <location>
        <begin position="163"/>
        <end position="181"/>
    </location>
</feature>
<proteinExistence type="predicted"/>
<reference evidence="2" key="1">
    <citation type="submission" date="2023-03" db="EMBL/GenBank/DDBJ databases">
        <authorList>
            <person name="Steffen K."/>
            <person name="Cardenas P."/>
        </authorList>
    </citation>
    <scope>NUCLEOTIDE SEQUENCE</scope>
</reference>